<protein>
    <submittedName>
        <fullName evidence="5">Cuticle protein 18.6-like</fullName>
    </submittedName>
</protein>
<gene>
    <name evidence="5" type="primary">LOC117640862</name>
</gene>
<feature type="region of interest" description="Disordered" evidence="2">
    <location>
        <begin position="233"/>
        <end position="253"/>
    </location>
</feature>
<dbReference type="PROSITE" id="PS51155">
    <property type="entry name" value="CHIT_BIND_RR_2"/>
    <property type="match status" value="1"/>
</dbReference>
<evidence type="ECO:0000256" key="1">
    <source>
        <dbReference type="PROSITE-ProRule" id="PRU00497"/>
    </source>
</evidence>
<dbReference type="GeneID" id="117640862"/>
<sequence>MLTLLVAVVLALAETSLAATVGVGVVPGSPAAAAAAAAIGRRAVGVGVVPGTTVVTGGAPAVLSPGGGVTTIVKPAQLPVIPQYARTFGSFSGALSGYIRDQWENRDGSFVRGGYSLVDADGSLVVVEYSSDPINGFRVMVKRSGFADYFLDSVVLGGPLPGGYLPPFYSDYGFDYSDDYYGYDYDAYYGGLDYDLDFVPSYYSSLDYDTYAPTYLDSYDYDLDLDYRRRRRRSAASSSSSSSSSSSASSSRS</sequence>
<feature type="chain" id="PRO_5028355696" evidence="3">
    <location>
        <begin position="19"/>
        <end position="253"/>
    </location>
</feature>
<evidence type="ECO:0000256" key="3">
    <source>
        <dbReference type="SAM" id="SignalP"/>
    </source>
</evidence>
<proteinExistence type="predicted"/>
<keyword evidence="4" id="KW-1185">Reference proteome</keyword>
<organism evidence="5">
    <name type="scientific">Thrips palmi</name>
    <name type="common">Melon thrips</name>
    <dbReference type="NCBI Taxonomy" id="161013"/>
    <lineage>
        <taxon>Eukaryota</taxon>
        <taxon>Metazoa</taxon>
        <taxon>Ecdysozoa</taxon>
        <taxon>Arthropoda</taxon>
        <taxon>Hexapoda</taxon>
        <taxon>Insecta</taxon>
        <taxon>Pterygota</taxon>
        <taxon>Neoptera</taxon>
        <taxon>Paraneoptera</taxon>
        <taxon>Thysanoptera</taxon>
        <taxon>Terebrantia</taxon>
        <taxon>Thripoidea</taxon>
        <taxon>Thripidae</taxon>
        <taxon>Thrips</taxon>
    </lineage>
</organism>
<dbReference type="Proteomes" id="UP000515158">
    <property type="component" value="Unplaced"/>
</dbReference>
<reference evidence="5" key="1">
    <citation type="submission" date="2025-08" db="UniProtKB">
        <authorList>
            <consortium name="RefSeq"/>
        </authorList>
    </citation>
    <scope>IDENTIFICATION</scope>
    <source>
        <tissue evidence="5">Total insect</tissue>
    </source>
</reference>
<feature type="compositionally biased region" description="Low complexity" evidence="2">
    <location>
        <begin position="235"/>
        <end position="253"/>
    </location>
</feature>
<dbReference type="InterPro" id="IPR000618">
    <property type="entry name" value="Insect_cuticle"/>
</dbReference>
<evidence type="ECO:0000313" key="5">
    <source>
        <dbReference type="RefSeq" id="XP_034233694.1"/>
    </source>
</evidence>
<evidence type="ECO:0000256" key="2">
    <source>
        <dbReference type="SAM" id="MobiDB-lite"/>
    </source>
</evidence>
<name>A0A6P8ZIJ1_THRPL</name>
<dbReference type="Pfam" id="PF00379">
    <property type="entry name" value="Chitin_bind_4"/>
    <property type="match status" value="1"/>
</dbReference>
<dbReference type="RefSeq" id="XP_034233694.1">
    <property type="nucleotide sequence ID" value="XM_034377803.1"/>
</dbReference>
<keyword evidence="1" id="KW-0193">Cuticle</keyword>
<evidence type="ECO:0000313" key="4">
    <source>
        <dbReference type="Proteomes" id="UP000515158"/>
    </source>
</evidence>
<dbReference type="InParanoid" id="A0A6P8ZIJ1"/>
<feature type="signal peptide" evidence="3">
    <location>
        <begin position="1"/>
        <end position="18"/>
    </location>
</feature>
<dbReference type="AlphaFoldDB" id="A0A6P8ZIJ1"/>
<dbReference type="KEGG" id="tpal:117640862"/>
<accession>A0A6P8ZIJ1</accession>
<keyword evidence="3" id="KW-0732">Signal</keyword>
<dbReference type="OrthoDB" id="6510765at2759"/>
<dbReference type="GO" id="GO:0042302">
    <property type="term" value="F:structural constituent of cuticle"/>
    <property type="evidence" value="ECO:0007669"/>
    <property type="project" value="UniProtKB-UniRule"/>
</dbReference>